<feature type="transmembrane region" description="Helical" evidence="9">
    <location>
        <begin position="55"/>
        <end position="73"/>
    </location>
</feature>
<comment type="caution">
    <text evidence="9">Lacks conserved residue(s) required for the propagation of feature annotation.</text>
</comment>
<evidence type="ECO:0000313" key="11">
    <source>
        <dbReference type="Proteomes" id="UP000199163"/>
    </source>
</evidence>
<gene>
    <name evidence="9" type="primary">cobD</name>
    <name evidence="10" type="ORF">SAMN05192534_101589</name>
</gene>
<dbReference type="Pfam" id="PF03186">
    <property type="entry name" value="CobD_Cbib"/>
    <property type="match status" value="1"/>
</dbReference>
<proteinExistence type="inferred from homology"/>
<dbReference type="GO" id="GO:0005886">
    <property type="term" value="C:plasma membrane"/>
    <property type="evidence" value="ECO:0007669"/>
    <property type="project" value="UniProtKB-SubCell"/>
</dbReference>
<evidence type="ECO:0000256" key="2">
    <source>
        <dbReference type="ARBA" id="ARBA00004953"/>
    </source>
</evidence>
<evidence type="ECO:0000256" key="3">
    <source>
        <dbReference type="ARBA" id="ARBA00006263"/>
    </source>
</evidence>
<dbReference type="PANTHER" id="PTHR34308">
    <property type="entry name" value="COBALAMIN BIOSYNTHESIS PROTEIN CBIB"/>
    <property type="match status" value="1"/>
</dbReference>
<evidence type="ECO:0000256" key="6">
    <source>
        <dbReference type="ARBA" id="ARBA00022692"/>
    </source>
</evidence>
<organism evidence="10 11">
    <name type="scientific">Alteribacillus persepolensis</name>
    <dbReference type="NCBI Taxonomy" id="568899"/>
    <lineage>
        <taxon>Bacteria</taxon>
        <taxon>Bacillati</taxon>
        <taxon>Bacillota</taxon>
        <taxon>Bacilli</taxon>
        <taxon>Bacillales</taxon>
        <taxon>Bacillaceae</taxon>
        <taxon>Alteribacillus</taxon>
    </lineage>
</organism>
<evidence type="ECO:0000256" key="7">
    <source>
        <dbReference type="ARBA" id="ARBA00022989"/>
    </source>
</evidence>
<dbReference type="GO" id="GO:0009236">
    <property type="term" value="P:cobalamin biosynthetic process"/>
    <property type="evidence" value="ECO:0007669"/>
    <property type="project" value="UniProtKB-UniRule"/>
</dbReference>
<accession>A0A1G7ZKP9</accession>
<keyword evidence="4 9" id="KW-1003">Cell membrane</keyword>
<evidence type="ECO:0000313" key="10">
    <source>
        <dbReference type="EMBL" id="SDH09341.1"/>
    </source>
</evidence>
<dbReference type="EMBL" id="FNDK01000001">
    <property type="protein sequence ID" value="SDH09341.1"/>
    <property type="molecule type" value="Genomic_DNA"/>
</dbReference>
<keyword evidence="6 9" id="KW-0812">Transmembrane</keyword>
<evidence type="ECO:0000256" key="4">
    <source>
        <dbReference type="ARBA" id="ARBA00022475"/>
    </source>
</evidence>
<evidence type="ECO:0000256" key="1">
    <source>
        <dbReference type="ARBA" id="ARBA00004651"/>
    </source>
</evidence>
<dbReference type="GO" id="GO:0048472">
    <property type="term" value="F:threonine-phosphate decarboxylase activity"/>
    <property type="evidence" value="ECO:0007669"/>
    <property type="project" value="InterPro"/>
</dbReference>
<dbReference type="InterPro" id="IPR004485">
    <property type="entry name" value="Cobalamin_biosynth_CobD/CbiB"/>
</dbReference>
<dbReference type="HAMAP" id="MF_00024">
    <property type="entry name" value="CobD_CbiB"/>
    <property type="match status" value="1"/>
</dbReference>
<protein>
    <recommendedName>
        <fullName evidence="9">Cobalamin biosynthesis protein CobD</fullName>
    </recommendedName>
</protein>
<dbReference type="OrthoDB" id="9811967at2"/>
<evidence type="ECO:0000256" key="8">
    <source>
        <dbReference type="ARBA" id="ARBA00023136"/>
    </source>
</evidence>
<keyword evidence="5 9" id="KW-0169">Cobalamin biosynthesis</keyword>
<comment type="similarity">
    <text evidence="3 9">Belongs to the CobD/CbiB family.</text>
</comment>
<dbReference type="STRING" id="568899.SAMN05192534_101589"/>
<comment type="function">
    <text evidence="9">Converts cobyric acid to cobinamide by the addition of aminopropanol on the F carboxylic group.</text>
</comment>
<comment type="pathway">
    <text evidence="2 9">Cofactor biosynthesis; adenosylcobalamin biosynthesis.</text>
</comment>
<feature type="transmembrane region" description="Helical" evidence="9">
    <location>
        <begin position="80"/>
        <end position="97"/>
    </location>
</feature>
<dbReference type="AlphaFoldDB" id="A0A1G7ZKP9"/>
<keyword evidence="8 9" id="KW-0472">Membrane</keyword>
<dbReference type="RefSeq" id="WP_091270995.1">
    <property type="nucleotide sequence ID" value="NZ_FNDK01000001.1"/>
</dbReference>
<dbReference type="PANTHER" id="PTHR34308:SF1">
    <property type="entry name" value="COBALAMIN BIOSYNTHESIS PROTEIN CBIB"/>
    <property type="match status" value="1"/>
</dbReference>
<dbReference type="UniPathway" id="UPA00148"/>
<sequence>MSWVILHLLAVTAAYVMDRLFGDPKTAVHPVVLMGKLIQFGETRLNQGRFRKGKGIVFCLISAAFLLAAAIAFTYGAYSVSIWLGVLFEAVIIWLMIGGESMVKQAVSIYESLSNSNLSNARTQTGMIVSRDTSQMEESGIIRAVLESIGENISDSVTAPLFYALIGGAPLAVLYRYINTSDAMLGYTSQRLKQFGWASARFDDVLNLIPARITAAVMTVSVWKIKAATWQEAVYVIKHFAHLHESPNSGYGEAAMAGVLAIRLGGPTPYPDKLVQRPYFGVGKRPVQHVLIAEGITVWHVTILLFISLLWMIGGVIHVMA</sequence>
<evidence type="ECO:0000256" key="5">
    <source>
        <dbReference type="ARBA" id="ARBA00022573"/>
    </source>
</evidence>
<feature type="transmembrane region" description="Helical" evidence="9">
    <location>
        <begin position="298"/>
        <end position="320"/>
    </location>
</feature>
<dbReference type="GO" id="GO:0015420">
    <property type="term" value="F:ABC-type vitamin B12 transporter activity"/>
    <property type="evidence" value="ECO:0007669"/>
    <property type="project" value="UniProtKB-UniRule"/>
</dbReference>
<evidence type="ECO:0000256" key="9">
    <source>
        <dbReference type="HAMAP-Rule" id="MF_00024"/>
    </source>
</evidence>
<name>A0A1G7ZKP9_9BACI</name>
<keyword evidence="7 9" id="KW-1133">Transmembrane helix</keyword>
<comment type="subcellular location">
    <subcellularLocation>
        <location evidence="1 9">Cell membrane</location>
        <topology evidence="1 9">Multi-pass membrane protein</topology>
    </subcellularLocation>
</comment>
<dbReference type="Proteomes" id="UP000199163">
    <property type="component" value="Unassembled WGS sequence"/>
</dbReference>
<dbReference type="NCBIfam" id="TIGR00380">
    <property type="entry name" value="cobal_cbiB"/>
    <property type="match status" value="1"/>
</dbReference>
<reference evidence="10 11" key="1">
    <citation type="submission" date="2016-10" db="EMBL/GenBank/DDBJ databases">
        <authorList>
            <person name="de Groot N.N."/>
        </authorList>
    </citation>
    <scope>NUCLEOTIDE SEQUENCE [LARGE SCALE GENOMIC DNA]</scope>
    <source>
        <strain evidence="10 11">DSM 21632</strain>
    </source>
</reference>
<keyword evidence="11" id="KW-1185">Reference proteome</keyword>